<keyword evidence="6 7" id="KW-0472">Membrane</keyword>
<feature type="transmembrane region" description="Helical" evidence="7">
    <location>
        <begin position="184"/>
        <end position="203"/>
    </location>
</feature>
<feature type="transmembrane region" description="Helical" evidence="7">
    <location>
        <begin position="337"/>
        <end position="356"/>
    </location>
</feature>
<keyword evidence="5 7" id="KW-1133">Transmembrane helix</keyword>
<protein>
    <submittedName>
        <fullName evidence="8">Oligosaccharide flippase family protein</fullName>
    </submittedName>
</protein>
<keyword evidence="3" id="KW-1003">Cell membrane</keyword>
<dbReference type="RefSeq" id="WP_350939092.1">
    <property type="nucleotide sequence ID" value="NZ_JAYWLC010000029.1"/>
</dbReference>
<dbReference type="EMBL" id="JAYWLC010000029">
    <property type="protein sequence ID" value="MER5173780.1"/>
    <property type="molecule type" value="Genomic_DNA"/>
</dbReference>
<gene>
    <name evidence="8" type="ORF">VSX56_18640</name>
</gene>
<name>A0ABV1SM22_9RHOB</name>
<feature type="transmembrane region" description="Helical" evidence="7">
    <location>
        <begin position="224"/>
        <end position="249"/>
    </location>
</feature>
<evidence type="ECO:0000313" key="9">
    <source>
        <dbReference type="Proteomes" id="UP001438953"/>
    </source>
</evidence>
<evidence type="ECO:0000256" key="4">
    <source>
        <dbReference type="ARBA" id="ARBA00022692"/>
    </source>
</evidence>
<feature type="transmembrane region" description="Helical" evidence="7">
    <location>
        <begin position="396"/>
        <end position="415"/>
    </location>
</feature>
<reference evidence="8 9" key="2">
    <citation type="submission" date="2024-06" db="EMBL/GenBank/DDBJ databases">
        <title>Thioclava kandeliae sp. nov. from a rhizosphere soil sample of Kandelia candel in a mangrove.</title>
        <authorList>
            <person name="Mu T."/>
        </authorList>
    </citation>
    <scope>NUCLEOTIDE SEQUENCE [LARGE SCALE GENOMIC DNA]</scope>
    <source>
        <strain evidence="8 9">CPCC 100088</strain>
    </source>
</reference>
<dbReference type="Proteomes" id="UP001438953">
    <property type="component" value="Unassembled WGS sequence"/>
</dbReference>
<feature type="transmembrane region" description="Helical" evidence="7">
    <location>
        <begin position="122"/>
        <end position="145"/>
    </location>
</feature>
<comment type="similarity">
    <text evidence="2">Belongs to the polysaccharide synthase family.</text>
</comment>
<feature type="transmembrane region" description="Helical" evidence="7">
    <location>
        <begin position="368"/>
        <end position="390"/>
    </location>
</feature>
<reference evidence="8 9" key="1">
    <citation type="submission" date="2024-01" db="EMBL/GenBank/DDBJ databases">
        <authorList>
            <person name="Deng Y."/>
            <person name="Su J."/>
        </authorList>
    </citation>
    <scope>NUCLEOTIDE SEQUENCE [LARGE SCALE GENOMIC DNA]</scope>
    <source>
        <strain evidence="8 9">CPCC 100088</strain>
    </source>
</reference>
<feature type="transmembrane region" description="Helical" evidence="7">
    <location>
        <begin position="255"/>
        <end position="272"/>
    </location>
</feature>
<dbReference type="PANTHER" id="PTHR30250">
    <property type="entry name" value="PST FAMILY PREDICTED COLANIC ACID TRANSPORTER"/>
    <property type="match status" value="1"/>
</dbReference>
<organism evidence="8 9">
    <name type="scientific">Thioclava kandeliae</name>
    <dbReference type="NCBI Taxonomy" id="3070818"/>
    <lineage>
        <taxon>Bacteria</taxon>
        <taxon>Pseudomonadati</taxon>
        <taxon>Pseudomonadota</taxon>
        <taxon>Alphaproteobacteria</taxon>
        <taxon>Rhodobacterales</taxon>
        <taxon>Paracoccaceae</taxon>
        <taxon>Thioclava</taxon>
    </lineage>
</organism>
<feature type="transmembrane region" description="Helical" evidence="7">
    <location>
        <begin position="21"/>
        <end position="48"/>
    </location>
</feature>
<accession>A0ABV1SM22</accession>
<feature type="transmembrane region" description="Helical" evidence="7">
    <location>
        <begin position="157"/>
        <end position="178"/>
    </location>
</feature>
<feature type="transmembrane region" description="Helical" evidence="7">
    <location>
        <begin position="305"/>
        <end position="325"/>
    </location>
</feature>
<comment type="subcellular location">
    <subcellularLocation>
        <location evidence="1">Cell membrane</location>
        <topology evidence="1">Multi-pass membrane protein</topology>
    </subcellularLocation>
</comment>
<evidence type="ECO:0000256" key="3">
    <source>
        <dbReference type="ARBA" id="ARBA00022475"/>
    </source>
</evidence>
<feature type="transmembrane region" description="Helical" evidence="7">
    <location>
        <begin position="54"/>
        <end position="75"/>
    </location>
</feature>
<evidence type="ECO:0000256" key="1">
    <source>
        <dbReference type="ARBA" id="ARBA00004651"/>
    </source>
</evidence>
<comment type="caution">
    <text evidence="8">The sequence shown here is derived from an EMBL/GenBank/DDBJ whole genome shotgun (WGS) entry which is preliminary data.</text>
</comment>
<evidence type="ECO:0000313" key="8">
    <source>
        <dbReference type="EMBL" id="MER5173780.1"/>
    </source>
</evidence>
<sequence length="447" mass="48829">MFSQMLGSLRSGGRKGVALRGTAWTTIGFVVSYGVRLVSTLILTRLLAPEAFGLMSLAMVFVTGMQMLSDVGTVPSIIRSKRGDDPVFLRTAWSIQLVRGGLLCLGLIAISWPVSHAYSEPMLFPLLIALALNPLLQGTISIAVASCQRHTDLKWITLQDAGGQILATIINILIAWWLGSVWALVVGVLAGTAFRVFLSYYYLPQRVKSGWQWERQALDEIVKFGRWILLGTLFTYLGGQGSVAITGFLVPVETLGLFAIATTFSGAVNALLQKIMNQVAFPAMARIHQDDPEKLSAAVGKLKKMILIIILPSFLLLSVGARPLVDFLYDPRYAEAGVFLSFTALNMAIATMGMPYQNALLTTGNSRAHSMVMGTWVAIRMLAIAIGFWAYDFIGVLIATGIGGVLIFGVTVWLARRSGRAHFRYDILGLSLIFVFYLYAWSQVAYA</sequence>
<dbReference type="Pfam" id="PF13440">
    <property type="entry name" value="Polysacc_synt_3"/>
    <property type="match status" value="1"/>
</dbReference>
<feature type="transmembrane region" description="Helical" evidence="7">
    <location>
        <begin position="427"/>
        <end position="446"/>
    </location>
</feature>
<keyword evidence="9" id="KW-1185">Reference proteome</keyword>
<proteinExistence type="inferred from homology"/>
<evidence type="ECO:0000256" key="5">
    <source>
        <dbReference type="ARBA" id="ARBA00022989"/>
    </source>
</evidence>
<dbReference type="PANTHER" id="PTHR30250:SF10">
    <property type="entry name" value="LIPOPOLYSACCHARIDE BIOSYNTHESIS PROTEIN WZXC"/>
    <property type="match status" value="1"/>
</dbReference>
<evidence type="ECO:0000256" key="2">
    <source>
        <dbReference type="ARBA" id="ARBA00007430"/>
    </source>
</evidence>
<dbReference type="InterPro" id="IPR050833">
    <property type="entry name" value="Poly_Biosynth_Transport"/>
</dbReference>
<keyword evidence="4 7" id="KW-0812">Transmembrane</keyword>
<feature type="transmembrane region" description="Helical" evidence="7">
    <location>
        <begin position="87"/>
        <end position="110"/>
    </location>
</feature>
<evidence type="ECO:0000256" key="7">
    <source>
        <dbReference type="SAM" id="Phobius"/>
    </source>
</evidence>
<evidence type="ECO:0000256" key="6">
    <source>
        <dbReference type="ARBA" id="ARBA00023136"/>
    </source>
</evidence>